<evidence type="ECO:0000313" key="2">
    <source>
        <dbReference type="Proteomes" id="UP000005466"/>
    </source>
</evidence>
<dbReference type="EMBL" id="ADWY01003542">
    <property type="protein sequence ID" value="EGH19062.1"/>
    <property type="molecule type" value="Genomic_DNA"/>
</dbReference>
<dbReference type="Proteomes" id="UP000005466">
    <property type="component" value="Unassembled WGS sequence"/>
</dbReference>
<accession>F3CIH0</accession>
<gene>
    <name evidence="1" type="ORF">Pgy4_39470</name>
</gene>
<dbReference type="AlphaFoldDB" id="F3CIH0"/>
<comment type="caution">
    <text evidence="1">The sequence shown here is derived from an EMBL/GenBank/DDBJ whole genome shotgun (WGS) entry which is preliminary data.</text>
</comment>
<feature type="non-terminal residue" evidence="1">
    <location>
        <position position="1"/>
    </location>
</feature>
<protein>
    <submittedName>
        <fullName evidence="1">Uncharacterized protein</fullName>
    </submittedName>
</protein>
<name>F3CIH0_PSESG</name>
<organism evidence="1 2">
    <name type="scientific">Pseudomonas savastanoi pv. glycinea str. race 4</name>
    <dbReference type="NCBI Taxonomy" id="875330"/>
    <lineage>
        <taxon>Bacteria</taxon>
        <taxon>Pseudomonadati</taxon>
        <taxon>Pseudomonadota</taxon>
        <taxon>Gammaproteobacteria</taxon>
        <taxon>Pseudomonadales</taxon>
        <taxon>Pseudomonadaceae</taxon>
        <taxon>Pseudomonas</taxon>
    </lineage>
</organism>
<evidence type="ECO:0000313" key="1">
    <source>
        <dbReference type="EMBL" id="EGH19062.1"/>
    </source>
</evidence>
<proteinExistence type="predicted"/>
<sequence length="40" mass="4108">ANSGPPAQGAGMSPFFDSAPDSLYDSTPIGLCYEGVDKIM</sequence>
<reference evidence="1 2" key="1">
    <citation type="journal article" date="2011" name="PLoS Pathog.">
        <title>Dynamic evolution of pathogenicity revealed by sequencing and comparative genomics of 19 Pseudomonas syringae isolates.</title>
        <authorList>
            <person name="Baltrus D.A."/>
            <person name="Nishimura M.T."/>
            <person name="Romanchuk A."/>
            <person name="Chang J.H."/>
            <person name="Mukhtar M.S."/>
            <person name="Cherkis K."/>
            <person name="Roach J."/>
            <person name="Grant S.R."/>
            <person name="Jones C.D."/>
            <person name="Dangl J.L."/>
        </authorList>
    </citation>
    <scope>NUCLEOTIDE SEQUENCE [LARGE SCALE GENOMIC DNA]</scope>
    <source>
        <strain evidence="2">race 4</strain>
    </source>
</reference>